<organism evidence="7 8">
    <name type="scientific">Cirrhinus molitorella</name>
    <name type="common">mud carp</name>
    <dbReference type="NCBI Taxonomy" id="172907"/>
    <lineage>
        <taxon>Eukaryota</taxon>
        <taxon>Metazoa</taxon>
        <taxon>Chordata</taxon>
        <taxon>Craniata</taxon>
        <taxon>Vertebrata</taxon>
        <taxon>Euteleostomi</taxon>
        <taxon>Actinopterygii</taxon>
        <taxon>Neopterygii</taxon>
        <taxon>Teleostei</taxon>
        <taxon>Ostariophysi</taxon>
        <taxon>Cypriniformes</taxon>
        <taxon>Cyprinidae</taxon>
        <taxon>Labeoninae</taxon>
        <taxon>Labeonini</taxon>
        <taxon>Cirrhinus</taxon>
    </lineage>
</organism>
<evidence type="ECO:0000259" key="6">
    <source>
        <dbReference type="PROSITE" id="PS51293"/>
    </source>
</evidence>
<dbReference type="Proteomes" id="UP001558613">
    <property type="component" value="Unassembled WGS sequence"/>
</dbReference>
<dbReference type="Pfam" id="PF13912">
    <property type="entry name" value="zf-C2H2_6"/>
    <property type="match status" value="2"/>
</dbReference>
<feature type="compositionally biased region" description="Pro residues" evidence="3">
    <location>
        <begin position="1149"/>
        <end position="1158"/>
    </location>
</feature>
<keyword evidence="2" id="KW-0863">Zinc-finger</keyword>
<dbReference type="SMART" id="SM00717">
    <property type="entry name" value="SANT"/>
    <property type="match status" value="1"/>
</dbReference>
<dbReference type="PANTHER" id="PTHR24401:SF29">
    <property type="entry name" value="SI:CH211-243P7.3-RELATED"/>
    <property type="match status" value="1"/>
</dbReference>
<feature type="compositionally biased region" description="Acidic residues" evidence="3">
    <location>
        <begin position="1964"/>
        <end position="1978"/>
    </location>
</feature>
<keyword evidence="2" id="KW-0479">Metal-binding</keyword>
<feature type="domain" description="C2H2-type" evidence="4">
    <location>
        <begin position="914"/>
        <end position="941"/>
    </location>
</feature>
<evidence type="ECO:0000256" key="2">
    <source>
        <dbReference type="PROSITE-ProRule" id="PRU00042"/>
    </source>
</evidence>
<dbReference type="PROSITE" id="PS51293">
    <property type="entry name" value="SANT"/>
    <property type="match status" value="1"/>
</dbReference>
<gene>
    <name evidence="7" type="ORF">QQF64_010704</name>
</gene>
<evidence type="ECO:0000259" key="4">
    <source>
        <dbReference type="PROSITE" id="PS50157"/>
    </source>
</evidence>
<evidence type="ECO:0000313" key="8">
    <source>
        <dbReference type="Proteomes" id="UP001558613"/>
    </source>
</evidence>
<dbReference type="InterPro" id="IPR009057">
    <property type="entry name" value="Homeodomain-like_sf"/>
</dbReference>
<dbReference type="PROSITE" id="PS50157">
    <property type="entry name" value="ZINC_FINGER_C2H2_2"/>
    <property type="match status" value="2"/>
</dbReference>
<feature type="region of interest" description="Disordered" evidence="3">
    <location>
        <begin position="1103"/>
        <end position="1163"/>
    </location>
</feature>
<dbReference type="PROSITE" id="PS51156">
    <property type="entry name" value="ELM2"/>
    <property type="match status" value="1"/>
</dbReference>
<dbReference type="InterPro" id="IPR000949">
    <property type="entry name" value="ELM2_dom"/>
</dbReference>
<dbReference type="InterPro" id="IPR017884">
    <property type="entry name" value="SANT_dom"/>
</dbReference>
<proteinExistence type="predicted"/>
<evidence type="ECO:0000259" key="5">
    <source>
        <dbReference type="PROSITE" id="PS51156"/>
    </source>
</evidence>
<feature type="region of interest" description="Disordered" evidence="3">
    <location>
        <begin position="1884"/>
        <end position="1920"/>
    </location>
</feature>
<protein>
    <submittedName>
        <fullName evidence="7">Uncharacterized protein</fullName>
    </submittedName>
</protein>
<feature type="compositionally biased region" description="Polar residues" evidence="3">
    <location>
        <begin position="1908"/>
        <end position="1920"/>
    </location>
</feature>
<dbReference type="SUPFAM" id="SSF46689">
    <property type="entry name" value="Homeodomain-like"/>
    <property type="match status" value="1"/>
</dbReference>
<dbReference type="Pfam" id="PF00249">
    <property type="entry name" value="Myb_DNA-binding"/>
    <property type="match status" value="1"/>
</dbReference>
<feature type="region of interest" description="Disordered" evidence="3">
    <location>
        <begin position="42"/>
        <end position="64"/>
    </location>
</feature>
<dbReference type="PANTHER" id="PTHR24401">
    <property type="entry name" value="SI:CH211-243P7.3-RELATED"/>
    <property type="match status" value="1"/>
</dbReference>
<dbReference type="EMBL" id="JAYMGO010000017">
    <property type="protein sequence ID" value="KAL1257460.1"/>
    <property type="molecule type" value="Genomic_DNA"/>
</dbReference>
<feature type="domain" description="C2H2-type" evidence="4">
    <location>
        <begin position="434"/>
        <end position="461"/>
    </location>
</feature>
<dbReference type="SMART" id="SM01189">
    <property type="entry name" value="ELM2"/>
    <property type="match status" value="1"/>
</dbReference>
<feature type="domain" description="ELM2" evidence="5">
    <location>
        <begin position="646"/>
        <end position="737"/>
    </location>
</feature>
<evidence type="ECO:0000256" key="3">
    <source>
        <dbReference type="SAM" id="MobiDB-lite"/>
    </source>
</evidence>
<feature type="region of interest" description="Disordered" evidence="3">
    <location>
        <begin position="1932"/>
        <end position="1984"/>
    </location>
</feature>
<evidence type="ECO:0000256" key="1">
    <source>
        <dbReference type="ARBA" id="ARBA00023242"/>
    </source>
</evidence>
<keyword evidence="8" id="KW-1185">Reference proteome</keyword>
<dbReference type="Pfam" id="PF01448">
    <property type="entry name" value="ELM2"/>
    <property type="match status" value="1"/>
</dbReference>
<dbReference type="InterPro" id="IPR013087">
    <property type="entry name" value="Znf_C2H2_type"/>
</dbReference>
<keyword evidence="1" id="KW-0539">Nucleus</keyword>
<dbReference type="PROSITE" id="PS00028">
    <property type="entry name" value="ZINC_FINGER_C2H2_1"/>
    <property type="match status" value="2"/>
</dbReference>
<evidence type="ECO:0000313" key="7">
    <source>
        <dbReference type="EMBL" id="KAL1257460.1"/>
    </source>
</evidence>
<dbReference type="InterPro" id="IPR001005">
    <property type="entry name" value="SANT/Myb"/>
</dbReference>
<feature type="compositionally biased region" description="Polar residues" evidence="3">
    <location>
        <begin position="1226"/>
        <end position="1241"/>
    </location>
</feature>
<dbReference type="SMART" id="SM00355">
    <property type="entry name" value="ZnF_C2H2"/>
    <property type="match status" value="2"/>
</dbReference>
<dbReference type="InterPro" id="IPR046616">
    <property type="entry name" value="DUF6729"/>
</dbReference>
<feature type="compositionally biased region" description="Polar residues" evidence="3">
    <location>
        <begin position="1935"/>
        <end position="1948"/>
    </location>
</feature>
<comment type="caution">
    <text evidence="7">The sequence shown here is derived from an EMBL/GenBank/DDBJ whole genome shotgun (WGS) entry which is preliminary data.</text>
</comment>
<accession>A0ABR3LY38</accession>
<feature type="domain" description="SANT" evidence="6">
    <location>
        <begin position="752"/>
        <end position="803"/>
    </location>
</feature>
<feature type="compositionally biased region" description="Acidic residues" evidence="3">
    <location>
        <begin position="1884"/>
        <end position="1893"/>
    </location>
</feature>
<feature type="region of interest" description="Disordered" evidence="3">
    <location>
        <begin position="1226"/>
        <end position="1246"/>
    </location>
</feature>
<dbReference type="Pfam" id="PF20499">
    <property type="entry name" value="DUF6729"/>
    <property type="match status" value="1"/>
</dbReference>
<keyword evidence="2" id="KW-0862">Zinc</keyword>
<dbReference type="Gene3D" id="1.10.10.60">
    <property type="entry name" value="Homeodomain-like"/>
    <property type="match status" value="1"/>
</dbReference>
<reference evidence="7 8" key="1">
    <citation type="submission" date="2023-09" db="EMBL/GenBank/DDBJ databases">
        <authorList>
            <person name="Wang M."/>
        </authorList>
    </citation>
    <scope>NUCLEOTIDE SEQUENCE [LARGE SCALE GENOMIC DNA]</scope>
    <source>
        <strain evidence="7">GT-2023</strain>
        <tissue evidence="7">Liver</tissue>
    </source>
</reference>
<sequence length="2363" mass="264095">MMENLYETNQFTNHTNGTYLFQHSPSALGGSHYGVPNVSTIQSSPVSPRLNHEQLTSPGTPGHELSPAFEMPNSGGTWEYNQFERTSSWGSSHEEIPETSRIYPFNITPQNNSLLSCKDNGGASYHQRLDSFSKAFPTKNIQLLFGDSDRTDDKHSENHISGVLHFPQSLPEESDRQALESPVFNPMVVQGQCDPVGFHPSESQNPLHGLYQNQQQFHYGYQQHKQKVNNMEQVNRSLQKPQSSWHGYQSQPITYPMSLNQQQRGMFAHKTHLDSHEPLQSPTYDHRQDFKVPEQQIFHYQEQQHLRSLSQPANPYLVQEHMQSIPAKQNNVFNDARHSAPNTPVFSSPKEDQSGFNFPHRSEDLCSPLYQNKSSGVCKTLSQMSIRGDLLHHLSTHAHQWSQTPSPDIQDEAMSPHFRAEPGLSREDGSHAKMRCTVCHREFKSLPALNGHMRSHGGLRTQPTSLKMRDGHIHLSESAPTNPIILPVSVPVKDYPTKLSLSFLCHQKDDEQSSLIKSGTQSPLPSVRNHPSCIKRAVSDGECAPKQVKKRYRHCLVPLMIPPPSAGQESRGAVLFRSQLRTPSSMGDDVPYTPPPMLSPVRPGSGLFSSICGRAKSSRVEPVADRTGDMDDCGETTKEKAVNVTPHINVGEEFQARIPVFKTQPLKEKDTHNAVLLWSPTKDLDTPDNQQNVDDLLKMAFSSVLPGGGANPEYVLHCLFECRGDIMNTLEKLLLPTPPRSTSSPKTDYHYAGSDRWTLQEKRQLNKALLMHSKDFYLVQKMVKTKSVSQCVEYYYTWKKRLRLGTRVSAALSTPVQDQRGDWPIVNITEPNKEVDSKTREAEISENSSGVFVCEVSNSQMSEETWTQNNLRLLCSSPAENRASTLTLPLGSASVRSSPSNSTTSGDTDSAVVFPCTECGKVFLKVKSRNAHMKTHRQQEDTQLWQFPRAPEQAHVIMTPECPVTPLKQTISLHSLTCHRTREVKASLNDMCSESVQEMDCPLKTLPVLQSPLDYIPSYRNVKAMSTVRFQVSPLGGEVRKRIMCRTEPKTYEDIRNLLGACQRSVVNQFSEMSRRYTKKGHYSQGVRSKKFSRRFMTFDEHHSHGAQHHLYKRQQPTASAGPAQKVVEQPAPTGPAPVAMEQRRPEPQAQPQPPPASPASLHLSMFTKPRFTGSHITAAKPNLSVARRPSQVGVQPRAAVCSAPVPSTTTQDPQVSAPVLTSTVAVTSPTEPRSTVSTAPSGPLLQAPSAVPLPRLWSETLPAEDHKWIASKLFKMGSKGKPELRDNLQLWYYPPQPALMYNQAPAPDRFFCHALLLWMPYKLWRVKVVCPNPACGQHQLTGGGLHKRARQVLDIDRMYNVVTETLICTKCKASHVSWSQTVLQQLDLGHRSEFRVILTQKYACDMRVIRLLRERGLGNSPTRVIKQLKENHSEEWLQRLARYTTQCVDFLNRPGVLPVRFQEPPVPTVVPSCKWLLTVYSQDILTRLDEIHARITSTYGSILKMDSTKKVTKKLAGTARGTGLWLTSVGNEFGQVLISVLTAQEGAGLDKMVDGLLNRYQEAGVEPPSVLYVDCGCCTEVGETKLKARFRGWPELLVRLDIWHFMRRIAVGCTTDAHQLYPVFMSRLSACIFEWDAADVSLLRKAKRDLLVSQGWPALTDADVSKHLTKEELALHCRRRTRGEETTILLLEQLLTELLSSKGNDSLGVPLLDRERMEHIWSVQKKHVKCIQDPPGVALYTETGSISKGGVLLKTYRCARGSTSLESFHLHLNRFIPGTSANSLNFQIYLLEGLNRWNQDREAASLATEPSALRSYTGELVHCVNCNYEKLFGRKVVPTFCPPARYTGELIGVQYLFQQTGQALQDMNPDSERTSELIEDLSVEEREEDEGFCDISEDHTIVDPEATLSQPSSTLTTGSATAFSETLVPDPYHLSQSASSPGPSGTAISPVPSETPVSPLPSEPEDAGQDDDEEMAVDDQSVPGFQHVDRLAEYLVELRDHTALSLSNQEATTIIALWQKLDDRDKERVEYAARHQKRLLSGHFKTPKRPTHTPGTESTTRCLLGASSAPAQWPDCCRLVENIFIRLCIIYPSPKRKGKGAVSRWSLILRDYRKIRQLILGNSLVMGGTSMQLVEVNQNTLVQWHNNRQKKQELSVLLQGIQLPQPLPEAQEPLQVAKQLRTEPQQPGELHQYVLPESTAGQAKQRPLKPKAPAQTQVLVTPTPPGASLQMVRSILIPAGPGYQSVPMIQGVPMFQPVPMVQGITMAQGIPMVQGMPLTQPLLQPTIVQGTSSQPAAPAAATGAVPKRPYRRTVQSNTCKKCGQFKTSATGHSQYRGRVYCPQTETVTKEEWLQEMKRTLKQ</sequence>
<name>A0ABR3LY38_9TELE</name>